<dbReference type="AlphaFoldDB" id="A0A976FJ53"/>
<reference evidence="2 3" key="1">
    <citation type="journal article" date="2021" name="Genome Biol.">
        <title>AFLAP: assembly-free linkage analysis pipeline using k-mers from genome sequencing data.</title>
        <authorList>
            <person name="Fletcher K."/>
            <person name="Zhang L."/>
            <person name="Gil J."/>
            <person name="Han R."/>
            <person name="Cavanaugh K."/>
            <person name="Michelmore R."/>
        </authorList>
    </citation>
    <scope>NUCLEOTIDE SEQUENCE [LARGE SCALE GENOMIC DNA]</scope>
    <source>
        <strain evidence="2 3">SF5</strain>
    </source>
</reference>
<accession>A0A976FJ53</accession>
<keyword evidence="3" id="KW-1185">Reference proteome</keyword>
<dbReference type="KEGG" id="blac:94353238"/>
<sequence length="103" mass="11515">MPVPFKLITAVAIAFLLIGSSTSLPMAKTSLTSTTNQGRHYESREEDGRLLRGAERALSVEQEERGRFNLLNIFRKLFKGKPKTKRTPAFKKIVANVIKAKPT</sequence>
<dbReference type="RefSeq" id="XP_067816993.1">
    <property type="nucleotide sequence ID" value="XM_067967567.1"/>
</dbReference>
<feature type="chain" id="PRO_5037938357" description="RxLR effector protein" evidence="1">
    <location>
        <begin position="24"/>
        <end position="103"/>
    </location>
</feature>
<evidence type="ECO:0000256" key="1">
    <source>
        <dbReference type="SAM" id="SignalP"/>
    </source>
</evidence>
<feature type="signal peptide" evidence="1">
    <location>
        <begin position="1"/>
        <end position="23"/>
    </location>
</feature>
<gene>
    <name evidence="2" type="ORF">CCR75_009528</name>
</gene>
<name>A0A976FJ53_BRELC</name>
<proteinExistence type="predicted"/>
<evidence type="ECO:0000313" key="2">
    <source>
        <dbReference type="EMBL" id="TDH67494.1"/>
    </source>
</evidence>
<evidence type="ECO:0000313" key="3">
    <source>
        <dbReference type="Proteomes" id="UP000294530"/>
    </source>
</evidence>
<dbReference type="GeneID" id="94353238"/>
<comment type="caution">
    <text evidence="2">The sequence shown here is derived from an EMBL/GenBank/DDBJ whole genome shotgun (WGS) entry which is preliminary data.</text>
</comment>
<dbReference type="EMBL" id="SHOA02000014">
    <property type="protein sequence ID" value="TDH67494.1"/>
    <property type="molecule type" value="Genomic_DNA"/>
</dbReference>
<organism evidence="2 3">
    <name type="scientific">Bremia lactucae</name>
    <name type="common">Lettuce downy mildew</name>
    <dbReference type="NCBI Taxonomy" id="4779"/>
    <lineage>
        <taxon>Eukaryota</taxon>
        <taxon>Sar</taxon>
        <taxon>Stramenopiles</taxon>
        <taxon>Oomycota</taxon>
        <taxon>Peronosporomycetes</taxon>
        <taxon>Peronosporales</taxon>
        <taxon>Peronosporaceae</taxon>
        <taxon>Bremia</taxon>
    </lineage>
</organism>
<protein>
    <recommendedName>
        <fullName evidence="4">RxLR effector protein</fullName>
    </recommendedName>
</protein>
<dbReference type="Proteomes" id="UP000294530">
    <property type="component" value="Unassembled WGS sequence"/>
</dbReference>
<keyword evidence="1" id="KW-0732">Signal</keyword>
<evidence type="ECO:0008006" key="4">
    <source>
        <dbReference type="Google" id="ProtNLM"/>
    </source>
</evidence>